<evidence type="ECO:0000313" key="2">
    <source>
        <dbReference type="EMBL" id="MBD2769713.1"/>
    </source>
</evidence>
<organism evidence="2 3">
    <name type="scientific">Hymenobacter montanus</name>
    <dbReference type="NCBI Taxonomy" id="2771359"/>
    <lineage>
        <taxon>Bacteria</taxon>
        <taxon>Pseudomonadati</taxon>
        <taxon>Bacteroidota</taxon>
        <taxon>Cytophagia</taxon>
        <taxon>Cytophagales</taxon>
        <taxon>Hymenobacteraceae</taxon>
        <taxon>Hymenobacter</taxon>
    </lineage>
</organism>
<sequence length="522" mass="60133">MALYRKTKDPQQRWEALVLRVSSATAAEKEQLSEKEGRIQRALVDYDYFVTTYFPHYTKNKLGEVTPCAPFHIEAANAVLADPEFTGFWQWFRGSAKSTHANIFLPMWLKIQRPMRQINVMLLIGKNNKTATRLLQDIQVELQHNELFIRDFGQQVLDGSWEQGEFQTQDGCAFVALGMGQPPRGTRFGAQRPDYIVCDDLDDDKLKKNQGRITEVVEWLHRAVLGTMDDGLMRFLFVNNFIAKKGLMARLIAEHPDWFIMRVDALDKNGVPSWPRHSKAHFDRVRKKIKHKAFESEYMNNPMEDGGVFLLEQIKWKPALSDWANYDALVMYGDPSFSTSEKADFFSIPLWAKRGTKFTKLKVYHRQRETAAKAIKWWFNYYYSLPLRLRVKVRCYIEANATQKTILRPIIEREAKKRGVTNFIKFDTTKKGDKEDRISSMTTQYENGDVEYNSAEQSDPDMLASVEQLTGWVEGGGQGMHDDGPDADESAWRKLEKAGKRSGRAGRERSSAGFKKSSSRGF</sequence>
<protein>
    <recommendedName>
        <fullName evidence="4">Terminase large subunit gp17-like C-terminal domain-containing protein</fullName>
    </recommendedName>
</protein>
<feature type="region of interest" description="Disordered" evidence="1">
    <location>
        <begin position="473"/>
        <end position="522"/>
    </location>
</feature>
<dbReference type="Proteomes" id="UP000612233">
    <property type="component" value="Unassembled WGS sequence"/>
</dbReference>
<gene>
    <name evidence="2" type="ORF">IC235_17625</name>
</gene>
<evidence type="ECO:0000313" key="3">
    <source>
        <dbReference type="Proteomes" id="UP000612233"/>
    </source>
</evidence>
<name>A0A927BGM7_9BACT</name>
<proteinExistence type="predicted"/>
<evidence type="ECO:0000256" key="1">
    <source>
        <dbReference type="SAM" id="MobiDB-lite"/>
    </source>
</evidence>
<keyword evidence="3" id="KW-1185">Reference proteome</keyword>
<dbReference type="InterPro" id="IPR027417">
    <property type="entry name" value="P-loop_NTPase"/>
</dbReference>
<dbReference type="Gene3D" id="3.40.50.300">
    <property type="entry name" value="P-loop containing nucleotide triphosphate hydrolases"/>
    <property type="match status" value="1"/>
</dbReference>
<accession>A0A927BGM7</accession>
<feature type="compositionally biased region" description="Basic and acidic residues" evidence="1">
    <location>
        <begin position="480"/>
        <end position="510"/>
    </location>
</feature>
<dbReference type="RefSeq" id="WP_191006521.1">
    <property type="nucleotide sequence ID" value="NZ_JACXAD010000022.1"/>
</dbReference>
<comment type="caution">
    <text evidence="2">The sequence shown here is derived from an EMBL/GenBank/DDBJ whole genome shotgun (WGS) entry which is preliminary data.</text>
</comment>
<dbReference type="AlphaFoldDB" id="A0A927BGM7"/>
<reference evidence="2" key="1">
    <citation type="submission" date="2020-09" db="EMBL/GenBank/DDBJ databases">
        <authorList>
            <person name="Kim M.K."/>
        </authorList>
    </citation>
    <scope>NUCLEOTIDE SEQUENCE</scope>
    <source>
        <strain evidence="2">BT664</strain>
    </source>
</reference>
<dbReference type="EMBL" id="JACXAD010000022">
    <property type="protein sequence ID" value="MBD2769713.1"/>
    <property type="molecule type" value="Genomic_DNA"/>
</dbReference>
<evidence type="ECO:0008006" key="4">
    <source>
        <dbReference type="Google" id="ProtNLM"/>
    </source>
</evidence>